<dbReference type="SUPFAM" id="SSF56784">
    <property type="entry name" value="HAD-like"/>
    <property type="match status" value="1"/>
</dbReference>
<accession>A0A9D2NRQ4</accession>
<dbReference type="AlphaFoldDB" id="A0A9D2NRQ4"/>
<dbReference type="Pfam" id="PF00702">
    <property type="entry name" value="Hydrolase"/>
    <property type="match status" value="1"/>
</dbReference>
<dbReference type="InterPro" id="IPR006549">
    <property type="entry name" value="HAD-SF_hydro_IIIA"/>
</dbReference>
<dbReference type="GO" id="GO:0008962">
    <property type="term" value="F:phosphatidylglycerophosphatase activity"/>
    <property type="evidence" value="ECO:0007669"/>
    <property type="project" value="InterPro"/>
</dbReference>
<sequence>MKLFTPDYYVESYRALDVERLKQHGIRLLVCDIDNTLAAHDEPLPDDAAKAFVKRVRAAGIQVVFISNNKRERVERFASCFDAKCYPFARKPLKQTYRKMLKELRYAPHQVAVLGDQLLTDMLGANRMHFYTILTRPLVSRDLNCTKVNRVFENLVFHVLEHQGKLKRGEYDDRIL</sequence>
<evidence type="ECO:0000313" key="1">
    <source>
        <dbReference type="EMBL" id="HJC35784.1"/>
    </source>
</evidence>
<proteinExistence type="predicted"/>
<organism evidence="1 2">
    <name type="scientific">Candidatus Merdibacter merdavium</name>
    <dbReference type="NCBI Taxonomy" id="2838692"/>
    <lineage>
        <taxon>Bacteria</taxon>
        <taxon>Bacillati</taxon>
        <taxon>Bacillota</taxon>
        <taxon>Erysipelotrichia</taxon>
        <taxon>Erysipelotrichales</taxon>
        <taxon>Erysipelotrichaceae</taxon>
        <taxon>Merdibacter</taxon>
    </lineage>
</organism>
<dbReference type="Proteomes" id="UP000823896">
    <property type="component" value="Unassembled WGS sequence"/>
</dbReference>
<dbReference type="Gene3D" id="3.40.50.1000">
    <property type="entry name" value="HAD superfamily/HAD-like"/>
    <property type="match status" value="1"/>
</dbReference>
<protein>
    <submittedName>
        <fullName evidence="1">YqeG family HAD IIIA-type phosphatase</fullName>
    </submittedName>
</protein>
<dbReference type="PANTHER" id="PTHR19288">
    <property type="entry name" value="4-NITROPHENYLPHOSPHATASE-RELATED"/>
    <property type="match status" value="1"/>
</dbReference>
<reference evidence="1" key="1">
    <citation type="journal article" date="2021" name="PeerJ">
        <title>Extensive microbial diversity within the chicken gut microbiome revealed by metagenomics and culture.</title>
        <authorList>
            <person name="Gilroy R."/>
            <person name="Ravi A."/>
            <person name="Getino M."/>
            <person name="Pursley I."/>
            <person name="Horton D.L."/>
            <person name="Alikhan N.F."/>
            <person name="Baker D."/>
            <person name="Gharbi K."/>
            <person name="Hall N."/>
            <person name="Watson M."/>
            <person name="Adriaenssens E.M."/>
            <person name="Foster-Nyarko E."/>
            <person name="Jarju S."/>
            <person name="Secka A."/>
            <person name="Antonio M."/>
            <person name="Oren A."/>
            <person name="Chaudhuri R.R."/>
            <person name="La Ragione R."/>
            <person name="Hildebrand F."/>
            <person name="Pallen M.J."/>
        </authorList>
    </citation>
    <scope>NUCLEOTIDE SEQUENCE</scope>
    <source>
        <strain evidence="1">CHK187-11901</strain>
    </source>
</reference>
<reference evidence="1" key="2">
    <citation type="submission" date="2021-04" db="EMBL/GenBank/DDBJ databases">
        <authorList>
            <person name="Gilroy R."/>
        </authorList>
    </citation>
    <scope>NUCLEOTIDE SEQUENCE</scope>
    <source>
        <strain evidence="1">CHK187-11901</strain>
    </source>
</reference>
<gene>
    <name evidence="1" type="ORF">H9702_01470</name>
</gene>
<dbReference type="InterPro" id="IPR023214">
    <property type="entry name" value="HAD_sf"/>
</dbReference>
<dbReference type="PANTHER" id="PTHR19288:SF25">
    <property type="entry name" value="PHOSPHATIDYLGLYCEROPHOSPHATASE GEP4, MITOCHONDRIAL"/>
    <property type="match status" value="1"/>
</dbReference>
<dbReference type="InterPro" id="IPR010021">
    <property type="entry name" value="PGPP1/Gep4"/>
</dbReference>
<comment type="caution">
    <text evidence="1">The sequence shown here is derived from an EMBL/GenBank/DDBJ whole genome shotgun (WGS) entry which is preliminary data.</text>
</comment>
<dbReference type="EMBL" id="DWWM01000006">
    <property type="protein sequence ID" value="HJC35784.1"/>
    <property type="molecule type" value="Genomic_DNA"/>
</dbReference>
<dbReference type="GO" id="GO:0005737">
    <property type="term" value="C:cytoplasm"/>
    <property type="evidence" value="ECO:0007669"/>
    <property type="project" value="TreeGrafter"/>
</dbReference>
<dbReference type="InterPro" id="IPR036412">
    <property type="entry name" value="HAD-like_sf"/>
</dbReference>
<dbReference type="NCBIfam" id="TIGR01662">
    <property type="entry name" value="HAD-SF-IIIA"/>
    <property type="match status" value="1"/>
</dbReference>
<name>A0A9D2NRQ4_9FIRM</name>
<dbReference type="NCBIfam" id="TIGR01668">
    <property type="entry name" value="YqeG_hyp_ppase"/>
    <property type="match status" value="1"/>
</dbReference>
<evidence type="ECO:0000313" key="2">
    <source>
        <dbReference type="Proteomes" id="UP000823896"/>
    </source>
</evidence>